<evidence type="ECO:0000313" key="2">
    <source>
        <dbReference type="Proteomes" id="UP001235712"/>
    </source>
</evidence>
<dbReference type="EMBL" id="JAUSQZ010000001">
    <property type="protein sequence ID" value="MDP9829803.1"/>
    <property type="molecule type" value="Genomic_DNA"/>
</dbReference>
<name>A0ABT9PAW1_9ACTN</name>
<accession>A0ABT9PAW1</accession>
<sequence>MDLLDNELTLEETRLLEVYEKLRELAREGASPCVVAAARTALAPMAVAVTDLGLRFEHLVDEGV</sequence>
<organism evidence="1 2">
    <name type="scientific">Kineosporia succinea</name>
    <dbReference type="NCBI Taxonomy" id="84632"/>
    <lineage>
        <taxon>Bacteria</taxon>
        <taxon>Bacillati</taxon>
        <taxon>Actinomycetota</taxon>
        <taxon>Actinomycetes</taxon>
        <taxon>Kineosporiales</taxon>
        <taxon>Kineosporiaceae</taxon>
        <taxon>Kineosporia</taxon>
    </lineage>
</organism>
<comment type="caution">
    <text evidence="1">The sequence shown here is derived from an EMBL/GenBank/DDBJ whole genome shotgun (WGS) entry which is preliminary data.</text>
</comment>
<dbReference type="RefSeq" id="WP_307248336.1">
    <property type="nucleotide sequence ID" value="NZ_JAUSQZ010000001.1"/>
</dbReference>
<evidence type="ECO:0000313" key="1">
    <source>
        <dbReference type="EMBL" id="MDP9829803.1"/>
    </source>
</evidence>
<dbReference type="Proteomes" id="UP001235712">
    <property type="component" value="Unassembled WGS sequence"/>
</dbReference>
<protein>
    <submittedName>
        <fullName evidence="1">Uncharacterized protein</fullName>
    </submittedName>
</protein>
<dbReference type="InterPro" id="IPR046115">
    <property type="entry name" value="DUF6052"/>
</dbReference>
<keyword evidence="2" id="KW-1185">Reference proteome</keyword>
<gene>
    <name evidence="1" type="ORF">J2S57_005552</name>
</gene>
<reference evidence="1 2" key="1">
    <citation type="submission" date="2023-07" db="EMBL/GenBank/DDBJ databases">
        <title>Sequencing the genomes of 1000 actinobacteria strains.</title>
        <authorList>
            <person name="Klenk H.-P."/>
        </authorList>
    </citation>
    <scope>NUCLEOTIDE SEQUENCE [LARGE SCALE GENOMIC DNA]</scope>
    <source>
        <strain evidence="1 2">DSM 44388</strain>
    </source>
</reference>
<proteinExistence type="predicted"/>
<dbReference type="Pfam" id="PF19522">
    <property type="entry name" value="DUF6052"/>
    <property type="match status" value="1"/>
</dbReference>